<evidence type="ECO:0000313" key="2">
    <source>
        <dbReference type="EMBL" id="RHJ84090.1"/>
    </source>
</evidence>
<keyword evidence="3" id="KW-1185">Reference proteome</keyword>
<dbReference type="AlphaFoldDB" id="A0A415DV72"/>
<gene>
    <name evidence="2" type="ORF">DW099_17990</name>
</gene>
<proteinExistence type="predicted"/>
<dbReference type="OrthoDB" id="88363at2"/>
<feature type="domain" description="DUF3870" evidence="1">
    <location>
        <begin position="8"/>
        <end position="101"/>
    </location>
</feature>
<comment type="caution">
    <text evidence="2">The sequence shown here is derived from an EMBL/GenBank/DDBJ whole genome shotgun (WGS) entry which is preliminary data.</text>
</comment>
<reference evidence="2 3" key="1">
    <citation type="submission" date="2018-08" db="EMBL/GenBank/DDBJ databases">
        <title>A genome reference for cultivated species of the human gut microbiota.</title>
        <authorList>
            <person name="Zou Y."/>
            <person name="Xue W."/>
            <person name="Luo G."/>
        </authorList>
    </citation>
    <scope>NUCLEOTIDE SEQUENCE [LARGE SCALE GENOMIC DNA]</scope>
    <source>
        <strain evidence="2 3">AM07-24</strain>
    </source>
</reference>
<evidence type="ECO:0000259" key="1">
    <source>
        <dbReference type="Pfam" id="PF12986"/>
    </source>
</evidence>
<dbReference type="Pfam" id="PF12986">
    <property type="entry name" value="DUF3870"/>
    <property type="match status" value="1"/>
</dbReference>
<evidence type="ECO:0000313" key="3">
    <source>
        <dbReference type="Proteomes" id="UP000284841"/>
    </source>
</evidence>
<protein>
    <submittedName>
        <fullName evidence="2">DUF3870 domain-containing protein</fullName>
    </submittedName>
</protein>
<name>A0A415DV72_9FIRM</name>
<dbReference type="InterPro" id="IPR024617">
    <property type="entry name" value="DUF3870"/>
</dbReference>
<dbReference type="STRING" id="1776384.GCA_900086585_00468"/>
<sequence length="109" mass="12608">MYDENTVYVIGHGKTSCDNAITSRFNIFFIGFVVDTRDDRIVDLECTATIDITSRFVKDMFSGATLGRYDENLIETVKRRYFGSSQKAIITAYKDAVKKYQLVKEEYYL</sequence>
<accession>A0A415DV72</accession>
<dbReference type="RefSeq" id="WP_118336593.1">
    <property type="nucleotide sequence ID" value="NZ_AP025567.1"/>
</dbReference>
<dbReference type="EMBL" id="QRMS01000007">
    <property type="protein sequence ID" value="RHJ84090.1"/>
    <property type="molecule type" value="Genomic_DNA"/>
</dbReference>
<dbReference type="Proteomes" id="UP000284841">
    <property type="component" value="Unassembled WGS sequence"/>
</dbReference>
<organism evidence="2 3">
    <name type="scientific">Emergencia timonensis</name>
    <dbReference type="NCBI Taxonomy" id="1776384"/>
    <lineage>
        <taxon>Bacteria</taxon>
        <taxon>Bacillati</taxon>
        <taxon>Bacillota</taxon>
        <taxon>Clostridia</taxon>
        <taxon>Peptostreptococcales</taxon>
        <taxon>Anaerovoracaceae</taxon>
        <taxon>Emergencia</taxon>
    </lineage>
</organism>